<dbReference type="GO" id="GO:0005975">
    <property type="term" value="P:carbohydrate metabolic process"/>
    <property type="evidence" value="ECO:0007669"/>
    <property type="project" value="InterPro"/>
</dbReference>
<evidence type="ECO:0000256" key="7">
    <source>
        <dbReference type="ARBA" id="ARBA00023180"/>
    </source>
</evidence>
<dbReference type="Gene3D" id="3.30.379.10">
    <property type="entry name" value="Chitobiase/beta-hexosaminidase domain 2-like"/>
    <property type="match status" value="1"/>
</dbReference>
<keyword evidence="4" id="KW-0732">Signal</keyword>
<feature type="transmembrane region" description="Helical" evidence="11">
    <location>
        <begin position="962"/>
        <end position="984"/>
    </location>
</feature>
<dbReference type="Gene3D" id="2.10.70.10">
    <property type="entry name" value="Complement Module, domain 1"/>
    <property type="match status" value="2"/>
</dbReference>
<dbReference type="Proteomes" id="UP000749559">
    <property type="component" value="Unassembled WGS sequence"/>
</dbReference>
<feature type="region of interest" description="Disordered" evidence="10">
    <location>
        <begin position="16"/>
        <end position="36"/>
    </location>
</feature>
<evidence type="ECO:0000313" key="13">
    <source>
        <dbReference type="Proteomes" id="UP000749559"/>
    </source>
</evidence>
<dbReference type="CDD" id="cd00033">
    <property type="entry name" value="CCP"/>
    <property type="match status" value="2"/>
</dbReference>
<keyword evidence="11" id="KW-1133">Transmembrane helix</keyword>
<dbReference type="SUPFAM" id="SSF55545">
    <property type="entry name" value="beta-N-acetylhexosaminidase-like domain"/>
    <property type="match status" value="1"/>
</dbReference>
<evidence type="ECO:0000256" key="5">
    <source>
        <dbReference type="ARBA" id="ARBA00022801"/>
    </source>
</evidence>
<comment type="catalytic activity">
    <reaction evidence="1">
        <text>Hydrolysis of terminal non-reducing N-acetyl-D-hexosamine residues in N-acetyl-beta-D-hexosaminides.</text>
        <dbReference type="EC" id="3.2.1.52"/>
    </reaction>
</comment>
<dbReference type="InterPro" id="IPR029018">
    <property type="entry name" value="Hex-like_dom2"/>
</dbReference>
<evidence type="ECO:0000256" key="1">
    <source>
        <dbReference type="ARBA" id="ARBA00001231"/>
    </source>
</evidence>
<accession>A0A8J1TW94</accession>
<keyword evidence="13" id="KW-1185">Reference proteome</keyword>
<protein>
    <recommendedName>
        <fullName evidence="3">beta-N-acetylhexosaminidase</fullName>
        <ecNumber evidence="3">3.2.1.52</ecNumber>
    </recommendedName>
</protein>
<evidence type="ECO:0000256" key="10">
    <source>
        <dbReference type="SAM" id="MobiDB-lite"/>
    </source>
</evidence>
<dbReference type="PRINTS" id="PR00738">
    <property type="entry name" value="GLHYDRLASE20"/>
</dbReference>
<dbReference type="PROSITE" id="PS50923">
    <property type="entry name" value="SUSHI"/>
    <property type="match status" value="1"/>
</dbReference>
<keyword evidence="11" id="KW-0812">Transmembrane</keyword>
<keyword evidence="6 9" id="KW-1015">Disulfide bond</keyword>
<dbReference type="GO" id="GO:0030203">
    <property type="term" value="P:glycosaminoglycan metabolic process"/>
    <property type="evidence" value="ECO:0007669"/>
    <property type="project" value="TreeGrafter"/>
</dbReference>
<evidence type="ECO:0000256" key="9">
    <source>
        <dbReference type="PROSITE-ProRule" id="PRU00302"/>
    </source>
</evidence>
<dbReference type="Gene3D" id="3.20.20.80">
    <property type="entry name" value="Glycosidases"/>
    <property type="match status" value="1"/>
</dbReference>
<evidence type="ECO:0000256" key="8">
    <source>
        <dbReference type="ARBA" id="ARBA00023295"/>
    </source>
</evidence>
<dbReference type="InterPro" id="IPR015883">
    <property type="entry name" value="Glyco_hydro_20_cat"/>
</dbReference>
<dbReference type="EC" id="3.2.1.52" evidence="3"/>
<feature type="non-terminal residue" evidence="12">
    <location>
        <position position="1"/>
    </location>
</feature>
<dbReference type="InterPro" id="IPR035976">
    <property type="entry name" value="Sushi/SCR/CCP_sf"/>
</dbReference>
<dbReference type="GO" id="GO:0005764">
    <property type="term" value="C:lysosome"/>
    <property type="evidence" value="ECO:0007669"/>
    <property type="project" value="TreeGrafter"/>
</dbReference>
<proteinExistence type="inferred from homology"/>
<dbReference type="GO" id="GO:0016020">
    <property type="term" value="C:membrane"/>
    <property type="evidence" value="ECO:0007669"/>
    <property type="project" value="TreeGrafter"/>
</dbReference>
<keyword evidence="9" id="KW-0768">Sushi</keyword>
<evidence type="ECO:0000256" key="2">
    <source>
        <dbReference type="ARBA" id="ARBA00006285"/>
    </source>
</evidence>
<sequence length="1030" mass="117540">MIPFEGDLHQLSEKFTRNHTASPDKHRDTENDVQGSPCIVPKVPANSTLHIYMKNKKMYATYKCSIGQVVHINDIPWGGIEYTDLCINATWATGNVTCKTTPFRCPALQAPLNGVIVKDDGHAANVSSKVGITVVLFCRDGYVMAGHEMSLCTLHGWDRKIGQCLPFNVTFENGCQLNSLKLKKTQHSKPVDTKLNVIQTVGHVTVVEISCIVGYNLYQDGSRLNLKETVLYCDMDDRVWRPTQAFKCVDRGTLCPKLADPPNGTFITTGHFVNTHGTVECNDGFVLFGQRTKFCEPNGRWSSGSYTCLEPGRIAKFENKHSHRLLHKIIDAEDNATSTDANDYNTTKSFQWFDAVPVEDLPQPALNVSWFGHHGYILKSQDHRMPIKHAPYPSIGFPWPLPQKFTSQADRIFKMNKKSFRITNKSDSKCDIITDSILRSMGLVFKTISYVNYPDRISEYITGDIQSLDVIVRSSDCPKLPNIDMDESYKLVINSEEAILEANEVWGIVRGLETFTQMVYISENQGFLINETHVEDYPRFKHRGVLLDSARHFLPMDIILQNLDAMCQNKFNVLHWHLIDDQSFPLECKTYPNLTLKGAYNSGTYVLNHNDVTEVISYARLRGIRVIPEFDTPGHVFSWGKSYKELLTPCYSVNGTLDGGYGPLHPTRPETYTFIENFFKEYLELFPDSYIHLGGDEVPFSCWEHEPDIKIFMGQMGYMNSVEVWNYYENRLLKIISSLTTRRAVKSTPIFWQEVLDFRLYIPHTAVVEVWKSDVTIEKILEYTKTNHSLLIASCWYLDNVKYGIDWHRFYNCRLLDQIEMLNDTDKNMILGGEVCMWTEFVDEQEIMPRLWPRASAAAERLWSNESVFVGDKAAPRIEEHRCRMIGRGFKVGVLNGPGFCRRPLKDEEDLTVKPNVKTSESDVLISRLTTSNGRVTRKSDAVSDVEKENDAKLYEFGYDTYFMGTLCVISLVMMVTSCDRAAILKIGQSFLRTRCLILSFAVVIVLYCSLSLPFWVKIFNGSHHVKITH</sequence>
<comment type="caution">
    <text evidence="9">Lacks conserved residue(s) required for the propagation of feature annotation.</text>
</comment>
<dbReference type="CDD" id="cd06562">
    <property type="entry name" value="GH20_HexA_HexB-like"/>
    <property type="match status" value="1"/>
</dbReference>
<organism evidence="12 13">
    <name type="scientific">Owenia fusiformis</name>
    <name type="common">Polychaete worm</name>
    <dbReference type="NCBI Taxonomy" id="6347"/>
    <lineage>
        <taxon>Eukaryota</taxon>
        <taxon>Metazoa</taxon>
        <taxon>Spiralia</taxon>
        <taxon>Lophotrochozoa</taxon>
        <taxon>Annelida</taxon>
        <taxon>Polychaeta</taxon>
        <taxon>Sedentaria</taxon>
        <taxon>Canalipalpata</taxon>
        <taxon>Sabellida</taxon>
        <taxon>Oweniida</taxon>
        <taxon>Oweniidae</taxon>
        <taxon>Owenia</taxon>
    </lineage>
</organism>
<keyword evidence="7" id="KW-0325">Glycoprotein</keyword>
<dbReference type="InterPro" id="IPR029019">
    <property type="entry name" value="HEX_eukaryotic_N"/>
</dbReference>
<dbReference type="SMART" id="SM00032">
    <property type="entry name" value="CCP"/>
    <property type="match status" value="2"/>
</dbReference>
<keyword evidence="8" id="KW-0326">Glycosidase</keyword>
<dbReference type="Pfam" id="PF00084">
    <property type="entry name" value="Sushi"/>
    <property type="match status" value="2"/>
</dbReference>
<name>A0A8J1TW94_OWEFU</name>
<dbReference type="InterPro" id="IPR025705">
    <property type="entry name" value="Beta_hexosaminidase_sua/sub"/>
</dbReference>
<evidence type="ECO:0000256" key="4">
    <source>
        <dbReference type="ARBA" id="ARBA00022729"/>
    </source>
</evidence>
<gene>
    <name evidence="12" type="ORF">OFUS_LOCUS6283</name>
</gene>
<dbReference type="SUPFAM" id="SSF51445">
    <property type="entry name" value="(Trans)glycosidases"/>
    <property type="match status" value="1"/>
</dbReference>
<feature type="disulfide bond" evidence="9">
    <location>
        <begin position="281"/>
        <end position="308"/>
    </location>
</feature>
<dbReference type="InterPro" id="IPR000436">
    <property type="entry name" value="Sushi_SCR_CCP_dom"/>
</dbReference>
<dbReference type="PANTHER" id="PTHR22600:SF21">
    <property type="entry name" value="BETA-HEXOSAMINIDASE A"/>
    <property type="match status" value="1"/>
</dbReference>
<evidence type="ECO:0000313" key="12">
    <source>
        <dbReference type="EMBL" id="CAH1779478.1"/>
    </source>
</evidence>
<evidence type="ECO:0000256" key="6">
    <source>
        <dbReference type="ARBA" id="ARBA00023157"/>
    </source>
</evidence>
<dbReference type="FunFam" id="3.20.20.80:FF:000063">
    <property type="entry name" value="Beta-hexosaminidase"/>
    <property type="match status" value="1"/>
</dbReference>
<dbReference type="SUPFAM" id="SSF57535">
    <property type="entry name" value="Complement control module/SCR domain"/>
    <property type="match status" value="2"/>
</dbReference>
<dbReference type="GO" id="GO:0006689">
    <property type="term" value="P:ganglioside catabolic process"/>
    <property type="evidence" value="ECO:0007669"/>
    <property type="project" value="TreeGrafter"/>
</dbReference>
<dbReference type="EMBL" id="CAIIXF020000003">
    <property type="protein sequence ID" value="CAH1779478.1"/>
    <property type="molecule type" value="Genomic_DNA"/>
</dbReference>
<dbReference type="AlphaFoldDB" id="A0A8J1TW94"/>
<dbReference type="Pfam" id="PF14845">
    <property type="entry name" value="Glycohydro_20b2"/>
    <property type="match status" value="1"/>
</dbReference>
<feature type="compositionally biased region" description="Basic and acidic residues" evidence="10">
    <location>
        <begin position="16"/>
        <end position="30"/>
    </location>
</feature>
<keyword evidence="5" id="KW-0378">Hydrolase</keyword>
<dbReference type="GO" id="GO:0004563">
    <property type="term" value="F:beta-N-acetylhexosaminidase activity"/>
    <property type="evidence" value="ECO:0007669"/>
    <property type="project" value="UniProtKB-EC"/>
</dbReference>
<comment type="similarity">
    <text evidence="2">Belongs to the glycosyl hydrolase 20 family.</text>
</comment>
<comment type="caution">
    <text evidence="12">The sequence shown here is derived from an EMBL/GenBank/DDBJ whole genome shotgun (WGS) entry which is preliminary data.</text>
</comment>
<keyword evidence="11" id="KW-0472">Membrane</keyword>
<reference evidence="12" key="1">
    <citation type="submission" date="2022-03" db="EMBL/GenBank/DDBJ databases">
        <authorList>
            <person name="Martin C."/>
        </authorList>
    </citation>
    <scope>NUCLEOTIDE SEQUENCE</scope>
</reference>
<dbReference type="InterPro" id="IPR017853">
    <property type="entry name" value="GH"/>
</dbReference>
<dbReference type="PANTHER" id="PTHR22600">
    <property type="entry name" value="BETA-HEXOSAMINIDASE"/>
    <property type="match status" value="1"/>
</dbReference>
<evidence type="ECO:0000256" key="3">
    <source>
        <dbReference type="ARBA" id="ARBA00012663"/>
    </source>
</evidence>
<dbReference type="OrthoDB" id="428480at2759"/>
<feature type="transmembrane region" description="Helical" evidence="11">
    <location>
        <begin position="996"/>
        <end position="1017"/>
    </location>
</feature>
<dbReference type="Pfam" id="PF00728">
    <property type="entry name" value="Glyco_hydro_20"/>
    <property type="match status" value="1"/>
</dbReference>
<evidence type="ECO:0000256" key="11">
    <source>
        <dbReference type="SAM" id="Phobius"/>
    </source>
</evidence>